<dbReference type="PANTHER" id="PTHR22957:SF26">
    <property type="entry name" value="LD44506P"/>
    <property type="match status" value="1"/>
</dbReference>
<dbReference type="AlphaFoldDB" id="A0A9W9ZHY2"/>
<organism evidence="4 5">
    <name type="scientific">Desmophyllum pertusum</name>
    <dbReference type="NCBI Taxonomy" id="174260"/>
    <lineage>
        <taxon>Eukaryota</taxon>
        <taxon>Metazoa</taxon>
        <taxon>Cnidaria</taxon>
        <taxon>Anthozoa</taxon>
        <taxon>Hexacorallia</taxon>
        <taxon>Scleractinia</taxon>
        <taxon>Caryophylliina</taxon>
        <taxon>Caryophylliidae</taxon>
        <taxon>Desmophyllum</taxon>
    </lineage>
</organism>
<dbReference type="SMART" id="SM00164">
    <property type="entry name" value="TBC"/>
    <property type="match status" value="1"/>
</dbReference>
<comment type="function">
    <text evidence="2">May act as a GTPase-activating protein for Rab family protein(s).</text>
</comment>
<keyword evidence="1" id="KW-0343">GTPase activation</keyword>
<dbReference type="FunFam" id="1.10.472.80:FF:000001">
    <property type="entry name" value="TBC1 domain family member 22B"/>
    <property type="match status" value="1"/>
</dbReference>
<keyword evidence="5" id="KW-1185">Reference proteome</keyword>
<dbReference type="InterPro" id="IPR035969">
    <property type="entry name" value="Rab-GAP_TBC_sf"/>
</dbReference>
<dbReference type="EMBL" id="MU826016">
    <property type="protein sequence ID" value="KAJ7381785.1"/>
    <property type="molecule type" value="Genomic_DNA"/>
</dbReference>
<dbReference type="FunFam" id="1.10.8.270:FF:000004">
    <property type="entry name" value="TBC1 domain family, member 22B"/>
    <property type="match status" value="1"/>
</dbReference>
<evidence type="ECO:0000259" key="3">
    <source>
        <dbReference type="PROSITE" id="PS50086"/>
    </source>
</evidence>
<dbReference type="OrthoDB" id="26371at2759"/>
<dbReference type="Gene3D" id="1.10.8.270">
    <property type="entry name" value="putative rabgap domain of human tbc1 domain family member 14 like domains"/>
    <property type="match status" value="1"/>
</dbReference>
<accession>A0A9W9ZHY2</accession>
<dbReference type="InterPro" id="IPR000195">
    <property type="entry name" value="Rab-GAP-TBC_dom"/>
</dbReference>
<sequence length="288" mass="33489">VHGKKVKPKPLQFPRVLITKPSDAWGEDDDGRHSSGMRKKGRILEVDLIHIDIPRTNPLIPLFQQPLVQEIFERILYIWAIRHPASGYVQGINDLVTPFFVVFLSAYVDGDLENHDVSVLSQETLDTIEADTFWCMSKLLDGIQDNYTFAQPGIQMKVNALRELIQRIDEPLNNHLAKNQVEYLQFAFRWMNNLLMREMPLRCTIRLWDTYLAVENGFASFHLYVCAAFLKQFSRDIVEETDFQGLMLLLQNLPTINWDDQRISLLLAEAYRLEYMFADAPKHLQHLS</sequence>
<dbReference type="GO" id="GO:0005096">
    <property type="term" value="F:GTPase activator activity"/>
    <property type="evidence" value="ECO:0007669"/>
    <property type="project" value="UniProtKB-KW"/>
</dbReference>
<dbReference type="GO" id="GO:0071889">
    <property type="term" value="F:14-3-3 protein binding"/>
    <property type="evidence" value="ECO:0007669"/>
    <property type="project" value="UniProtKB-ARBA"/>
</dbReference>
<protein>
    <recommendedName>
        <fullName evidence="3">Rab-GAP TBC domain-containing protein</fullName>
    </recommendedName>
</protein>
<feature type="domain" description="Rab-GAP TBC" evidence="3">
    <location>
        <begin position="1"/>
        <end position="215"/>
    </location>
</feature>
<dbReference type="Pfam" id="PF00566">
    <property type="entry name" value="RabGAP-TBC"/>
    <property type="match status" value="1"/>
</dbReference>
<dbReference type="PANTHER" id="PTHR22957">
    <property type="entry name" value="TBC1 DOMAIN FAMILY MEMBER GTPASE-ACTIVATING PROTEIN"/>
    <property type="match status" value="1"/>
</dbReference>
<dbReference type="Gene3D" id="1.10.472.80">
    <property type="entry name" value="Ypt/Rab-GAP domain of gyp1p, domain 3"/>
    <property type="match status" value="1"/>
</dbReference>
<comment type="caution">
    <text evidence="4">The sequence shown here is derived from an EMBL/GenBank/DDBJ whole genome shotgun (WGS) entry which is preliminary data.</text>
</comment>
<evidence type="ECO:0000256" key="1">
    <source>
        <dbReference type="ARBA" id="ARBA00022468"/>
    </source>
</evidence>
<evidence type="ECO:0000313" key="4">
    <source>
        <dbReference type="EMBL" id="KAJ7381785.1"/>
    </source>
</evidence>
<evidence type="ECO:0000256" key="2">
    <source>
        <dbReference type="ARBA" id="ARBA00043879"/>
    </source>
</evidence>
<evidence type="ECO:0000313" key="5">
    <source>
        <dbReference type="Proteomes" id="UP001163046"/>
    </source>
</evidence>
<proteinExistence type="predicted"/>
<name>A0A9W9ZHY2_9CNID</name>
<dbReference type="SUPFAM" id="SSF47923">
    <property type="entry name" value="Ypt/Rab-GAP domain of gyp1p"/>
    <property type="match status" value="2"/>
</dbReference>
<reference evidence="4" key="1">
    <citation type="submission" date="2023-01" db="EMBL/GenBank/DDBJ databases">
        <title>Genome assembly of the deep-sea coral Lophelia pertusa.</title>
        <authorList>
            <person name="Herrera S."/>
            <person name="Cordes E."/>
        </authorList>
    </citation>
    <scope>NUCLEOTIDE SEQUENCE</scope>
    <source>
        <strain evidence="4">USNM1676648</strain>
        <tissue evidence="4">Polyp</tissue>
    </source>
</reference>
<gene>
    <name evidence="4" type="ORF">OS493_039020</name>
</gene>
<dbReference type="PROSITE" id="PS50086">
    <property type="entry name" value="TBC_RABGAP"/>
    <property type="match status" value="1"/>
</dbReference>
<feature type="non-terminal residue" evidence="4">
    <location>
        <position position="288"/>
    </location>
</feature>
<dbReference type="Proteomes" id="UP001163046">
    <property type="component" value="Unassembled WGS sequence"/>
</dbReference>